<evidence type="ECO:0000256" key="3">
    <source>
        <dbReference type="ARBA" id="ARBA00023027"/>
    </source>
</evidence>
<dbReference type="PRINTS" id="PR00081">
    <property type="entry name" value="GDHRDH"/>
</dbReference>
<feature type="domain" description="Ketoreductase" evidence="4">
    <location>
        <begin position="6"/>
        <end position="189"/>
    </location>
</feature>
<dbReference type="InterPro" id="IPR002347">
    <property type="entry name" value="SDR_fam"/>
</dbReference>
<dbReference type="Gene3D" id="3.40.50.720">
    <property type="entry name" value="NAD(P)-binding Rossmann-like Domain"/>
    <property type="match status" value="1"/>
</dbReference>
<dbReference type="CDD" id="cd05233">
    <property type="entry name" value="SDR_c"/>
    <property type="match status" value="1"/>
</dbReference>
<evidence type="ECO:0000313" key="5">
    <source>
        <dbReference type="EMBL" id="SCZ44320.1"/>
    </source>
</evidence>
<dbReference type="GO" id="GO:0016491">
    <property type="term" value="F:oxidoreductase activity"/>
    <property type="evidence" value="ECO:0007669"/>
    <property type="project" value="UniProtKB-KW"/>
</dbReference>
<sequence length="262" mass="27369">MSLENKVAIVTGGAKGIGRAVAKRFLSEGARVVLADIDDDAGSASVEALGDLGPVRFVHCDVAEKLSVRNLLATTVDAYGDIDVLVSCAAIALKADFLALTEEEFDRVLNVNLKGAFLVGQAVAKRMVKQIEAGGDPGVIIHMSSVNAVVAIPDQVPYTVSKGGVNQLTKVMALALAPHGIRVNAIGPGSIMTDMLGHVADDAEARQRILTRTPLRRIGEPSEVAAVAAFLASDDASYMTGQTVYVDGGRLPLNFTVSTEDS</sequence>
<dbReference type="InterPro" id="IPR020904">
    <property type="entry name" value="Sc_DH/Rdtase_CS"/>
</dbReference>
<dbReference type="NCBIfam" id="NF005559">
    <property type="entry name" value="PRK07231.1"/>
    <property type="match status" value="1"/>
</dbReference>
<evidence type="ECO:0000313" key="6">
    <source>
        <dbReference type="Proteomes" id="UP000199347"/>
    </source>
</evidence>
<evidence type="ECO:0000256" key="1">
    <source>
        <dbReference type="ARBA" id="ARBA00006484"/>
    </source>
</evidence>
<evidence type="ECO:0000256" key="2">
    <source>
        <dbReference type="ARBA" id="ARBA00023002"/>
    </source>
</evidence>
<keyword evidence="2" id="KW-0560">Oxidoreductase</keyword>
<gene>
    <name evidence="5" type="ORF">SAMN03080610_03173</name>
</gene>
<protein>
    <submittedName>
        <fullName evidence="5">NAD(P)-dependent dehydrogenase, short-chain alcohol dehydrogenase family</fullName>
    </submittedName>
</protein>
<dbReference type="FunFam" id="3.40.50.720:FF:000084">
    <property type="entry name" value="Short-chain dehydrogenase reductase"/>
    <property type="match status" value="1"/>
</dbReference>
<dbReference type="EMBL" id="FMVW01000009">
    <property type="protein sequence ID" value="SCZ44320.1"/>
    <property type="molecule type" value="Genomic_DNA"/>
</dbReference>
<name>A0A1G5P5N7_AFIMA</name>
<dbReference type="PROSITE" id="PS00061">
    <property type="entry name" value="ADH_SHORT"/>
    <property type="match status" value="1"/>
</dbReference>
<dbReference type="PANTHER" id="PTHR24321:SF8">
    <property type="entry name" value="ESTRADIOL 17-BETA-DEHYDROGENASE 8-RELATED"/>
    <property type="match status" value="1"/>
</dbReference>
<dbReference type="AlphaFoldDB" id="A0A1G5P5N7"/>
<accession>A0A1G5P5N7</accession>
<dbReference type="InterPro" id="IPR036291">
    <property type="entry name" value="NAD(P)-bd_dom_sf"/>
</dbReference>
<evidence type="ECO:0000259" key="4">
    <source>
        <dbReference type="SMART" id="SM00822"/>
    </source>
</evidence>
<dbReference type="SUPFAM" id="SSF51735">
    <property type="entry name" value="NAD(P)-binding Rossmann-fold domains"/>
    <property type="match status" value="1"/>
</dbReference>
<dbReference type="Pfam" id="PF13561">
    <property type="entry name" value="adh_short_C2"/>
    <property type="match status" value="1"/>
</dbReference>
<dbReference type="InterPro" id="IPR057326">
    <property type="entry name" value="KR_dom"/>
</dbReference>
<proteinExistence type="inferred from homology"/>
<dbReference type="PRINTS" id="PR00080">
    <property type="entry name" value="SDRFAMILY"/>
</dbReference>
<dbReference type="Proteomes" id="UP000199347">
    <property type="component" value="Unassembled WGS sequence"/>
</dbReference>
<dbReference type="SMART" id="SM00822">
    <property type="entry name" value="PKS_KR"/>
    <property type="match status" value="1"/>
</dbReference>
<dbReference type="PANTHER" id="PTHR24321">
    <property type="entry name" value="DEHYDROGENASES, SHORT CHAIN"/>
    <property type="match status" value="1"/>
</dbReference>
<dbReference type="RefSeq" id="WP_092815525.1">
    <property type="nucleotide sequence ID" value="NZ_FMVW01000009.1"/>
</dbReference>
<dbReference type="OrthoDB" id="9790146at2"/>
<reference evidence="5 6" key="1">
    <citation type="submission" date="2016-10" db="EMBL/GenBank/DDBJ databases">
        <authorList>
            <person name="de Groot N.N."/>
        </authorList>
    </citation>
    <scope>NUCLEOTIDE SEQUENCE [LARGE SCALE GENOMIC DNA]</scope>
    <source>
        <strain evidence="5 6">DSM 2698</strain>
    </source>
</reference>
<dbReference type="STRING" id="1120955.SAMN03080610_03173"/>
<keyword evidence="3" id="KW-0520">NAD</keyword>
<keyword evidence="6" id="KW-1185">Reference proteome</keyword>
<comment type="similarity">
    <text evidence="1">Belongs to the short-chain dehydrogenases/reductases (SDR) family.</text>
</comment>
<organism evidence="5 6">
    <name type="scientific">Afifella marina DSM 2698</name>
    <dbReference type="NCBI Taxonomy" id="1120955"/>
    <lineage>
        <taxon>Bacteria</taxon>
        <taxon>Pseudomonadati</taxon>
        <taxon>Pseudomonadota</taxon>
        <taxon>Alphaproteobacteria</taxon>
        <taxon>Hyphomicrobiales</taxon>
        <taxon>Afifellaceae</taxon>
        <taxon>Afifella</taxon>
    </lineage>
</organism>